<proteinExistence type="predicted"/>
<reference evidence="3" key="1">
    <citation type="journal article" date="2019" name="Int. J. Syst. Evol. Microbiol.">
        <title>The Global Catalogue of Microorganisms (GCM) 10K type strain sequencing project: providing services to taxonomists for standard genome sequencing and annotation.</title>
        <authorList>
            <consortium name="The Broad Institute Genomics Platform"/>
            <consortium name="The Broad Institute Genome Sequencing Center for Infectious Disease"/>
            <person name="Wu L."/>
            <person name="Ma J."/>
        </authorList>
    </citation>
    <scope>NUCLEOTIDE SEQUENCE [LARGE SCALE GENOMIC DNA]</scope>
    <source>
        <strain evidence="3">KCTC 12848</strain>
    </source>
</reference>
<dbReference type="SUPFAM" id="SSF53807">
    <property type="entry name" value="Helical backbone' metal receptor"/>
    <property type="match status" value="1"/>
</dbReference>
<evidence type="ECO:0000313" key="3">
    <source>
        <dbReference type="Proteomes" id="UP001595833"/>
    </source>
</evidence>
<dbReference type="EMBL" id="JBHSJB010000009">
    <property type="protein sequence ID" value="MFC5054205.1"/>
    <property type="molecule type" value="Genomic_DNA"/>
</dbReference>
<keyword evidence="3" id="KW-1185">Reference proteome</keyword>
<evidence type="ECO:0000313" key="2">
    <source>
        <dbReference type="EMBL" id="MFC5054205.1"/>
    </source>
</evidence>
<evidence type="ECO:0000256" key="1">
    <source>
        <dbReference type="SAM" id="SignalP"/>
    </source>
</evidence>
<dbReference type="Proteomes" id="UP001595833">
    <property type="component" value="Unassembled WGS sequence"/>
</dbReference>
<comment type="caution">
    <text evidence="2">The sequence shown here is derived from an EMBL/GenBank/DDBJ whole genome shotgun (WGS) entry which is preliminary data.</text>
</comment>
<sequence length="340" mass="38271">MSRRHRRRLTALLVAALAMTGAACTDEGEPERQSQRLDVVVNIFPLRWLAEQIGGDLVDVRMIEADPHEEELSQADRDLIGRADANLFALNLSKDLHDALDAWRTGNPERKQGDPAVYDISSLSALDLRKGPPDLEDDLINGELDPHFWTDPRDRIRIAAEWVKNQLVSAVAFDDALKQDAEEHRKHLVNRMTEVVNRLAALDEELKVILRKCAGKDRVIVPEHPAFGYFAETYGLRQLPVTRMLKGELGPLELQEQKEELATLFKGDLKPAFFYAIDAEQLESSREQLTNLATEHFATPGSLDSLEREPAVLKSDGTTMDYIEGMRWNARNVAEELGCA</sequence>
<dbReference type="PROSITE" id="PS51257">
    <property type="entry name" value="PROKAR_LIPOPROTEIN"/>
    <property type="match status" value="1"/>
</dbReference>
<name>A0ABV9XY78_9PSEU</name>
<dbReference type="Pfam" id="PF01297">
    <property type="entry name" value="ZnuA"/>
    <property type="match status" value="1"/>
</dbReference>
<gene>
    <name evidence="2" type="ORF">ACFPFM_10590</name>
</gene>
<dbReference type="RefSeq" id="WP_344042736.1">
    <property type="nucleotide sequence ID" value="NZ_BAAAKE010000036.1"/>
</dbReference>
<keyword evidence="1" id="KW-0732">Signal</keyword>
<dbReference type="InterPro" id="IPR006127">
    <property type="entry name" value="ZnuA-like"/>
</dbReference>
<dbReference type="InterPro" id="IPR050492">
    <property type="entry name" value="Bact_metal-bind_prot9"/>
</dbReference>
<dbReference type="Gene3D" id="3.40.50.1980">
    <property type="entry name" value="Nitrogenase molybdenum iron protein domain"/>
    <property type="match status" value="2"/>
</dbReference>
<dbReference type="PANTHER" id="PTHR42953">
    <property type="entry name" value="HIGH-AFFINITY ZINC UPTAKE SYSTEM PROTEIN ZNUA-RELATED"/>
    <property type="match status" value="1"/>
</dbReference>
<protein>
    <submittedName>
        <fullName evidence="2">Metal ABC transporter substrate-binding protein</fullName>
    </submittedName>
</protein>
<organism evidence="2 3">
    <name type="scientific">Saccharothrix xinjiangensis</name>
    <dbReference type="NCBI Taxonomy" id="204798"/>
    <lineage>
        <taxon>Bacteria</taxon>
        <taxon>Bacillati</taxon>
        <taxon>Actinomycetota</taxon>
        <taxon>Actinomycetes</taxon>
        <taxon>Pseudonocardiales</taxon>
        <taxon>Pseudonocardiaceae</taxon>
        <taxon>Saccharothrix</taxon>
    </lineage>
</organism>
<feature type="signal peptide" evidence="1">
    <location>
        <begin position="1"/>
        <end position="25"/>
    </location>
</feature>
<feature type="chain" id="PRO_5046478110" evidence="1">
    <location>
        <begin position="26"/>
        <end position="340"/>
    </location>
</feature>
<accession>A0ABV9XY78</accession>